<organism evidence="13 14">
    <name type="scientific">Candidatus Desulfobia pelagia</name>
    <dbReference type="NCBI Taxonomy" id="2841692"/>
    <lineage>
        <taxon>Bacteria</taxon>
        <taxon>Pseudomonadati</taxon>
        <taxon>Thermodesulfobacteriota</taxon>
        <taxon>Desulfobulbia</taxon>
        <taxon>Desulfobulbales</taxon>
        <taxon>Desulfobulbaceae</taxon>
        <taxon>Candidatus Desulfobia</taxon>
    </lineage>
</organism>
<keyword evidence="4" id="KW-0963">Cytoplasm</keyword>
<dbReference type="AlphaFoldDB" id="A0A8J6ND86"/>
<proteinExistence type="inferred from homology"/>
<keyword evidence="6" id="KW-0819">tRNA processing</keyword>
<evidence type="ECO:0000256" key="1">
    <source>
        <dbReference type="ARBA" id="ARBA00004496"/>
    </source>
</evidence>
<evidence type="ECO:0000256" key="9">
    <source>
        <dbReference type="ARBA" id="ARBA00022840"/>
    </source>
</evidence>
<comment type="similarity">
    <text evidence="2">Belongs to the SUA5 family.</text>
</comment>
<evidence type="ECO:0000256" key="11">
    <source>
        <dbReference type="ARBA" id="ARBA00048366"/>
    </source>
</evidence>
<comment type="catalytic activity">
    <reaction evidence="11">
        <text>L-threonine + hydrogencarbonate + ATP = L-threonylcarbamoyladenylate + diphosphate + H2O</text>
        <dbReference type="Rhea" id="RHEA:36407"/>
        <dbReference type="ChEBI" id="CHEBI:15377"/>
        <dbReference type="ChEBI" id="CHEBI:17544"/>
        <dbReference type="ChEBI" id="CHEBI:30616"/>
        <dbReference type="ChEBI" id="CHEBI:33019"/>
        <dbReference type="ChEBI" id="CHEBI:57926"/>
        <dbReference type="ChEBI" id="CHEBI:73682"/>
        <dbReference type="EC" id="2.7.7.87"/>
    </reaction>
</comment>
<dbReference type="SUPFAM" id="SSF55821">
    <property type="entry name" value="YrdC/RibB"/>
    <property type="match status" value="1"/>
</dbReference>
<dbReference type="GO" id="GO:0061710">
    <property type="term" value="F:L-threonylcarbamoyladenylate synthase"/>
    <property type="evidence" value="ECO:0007669"/>
    <property type="project" value="UniProtKB-EC"/>
</dbReference>
<keyword evidence="5" id="KW-0808">Transferase</keyword>
<dbReference type="GO" id="GO:0008033">
    <property type="term" value="P:tRNA processing"/>
    <property type="evidence" value="ECO:0007669"/>
    <property type="project" value="UniProtKB-KW"/>
</dbReference>
<dbReference type="NCBIfam" id="TIGR00057">
    <property type="entry name" value="L-threonylcarbamoyladenylate synthase"/>
    <property type="match status" value="1"/>
</dbReference>
<dbReference type="Pfam" id="PF01300">
    <property type="entry name" value="Sua5_yciO_yrdC"/>
    <property type="match status" value="1"/>
</dbReference>
<sequence length="216" mass="23227">MIIDILEIQEAAKIIHGGGVVAFPTETYYGLGVDPFNPEALAKLFTIKQRPIEKPVLTLISNSEQLSLLTSKIPSLFLPLCDLWPAPLTLVFEALPSLPSLLTGDTGTVAVRISPNSLATALVDACRHPVTATSANISGKPPALCPDDVRLYFGDAVDYVIEGGEAMGGMPSTVIGIRNDELTVIRDGVISLQEIMNAVERFQHADSNSDNFLRKK</sequence>
<dbReference type="Gene3D" id="3.90.870.10">
    <property type="entry name" value="DHBP synthase"/>
    <property type="match status" value="1"/>
</dbReference>
<evidence type="ECO:0000256" key="5">
    <source>
        <dbReference type="ARBA" id="ARBA00022679"/>
    </source>
</evidence>
<dbReference type="EC" id="2.7.7.87" evidence="3"/>
<dbReference type="InterPro" id="IPR050156">
    <property type="entry name" value="TC-AMP_synthase_SUA5"/>
</dbReference>
<dbReference type="PANTHER" id="PTHR17490:SF16">
    <property type="entry name" value="THREONYLCARBAMOYL-AMP SYNTHASE"/>
    <property type="match status" value="1"/>
</dbReference>
<keyword evidence="9" id="KW-0067">ATP-binding</keyword>
<evidence type="ECO:0000259" key="12">
    <source>
        <dbReference type="PROSITE" id="PS51163"/>
    </source>
</evidence>
<dbReference type="PANTHER" id="PTHR17490">
    <property type="entry name" value="SUA5"/>
    <property type="match status" value="1"/>
</dbReference>
<reference evidence="13 14" key="1">
    <citation type="submission" date="2020-08" db="EMBL/GenBank/DDBJ databases">
        <title>Bridging the membrane lipid divide: bacteria of the FCB group superphylum have the potential to synthesize archaeal ether lipids.</title>
        <authorList>
            <person name="Villanueva L."/>
            <person name="Von Meijenfeldt F.A.B."/>
            <person name="Westbye A.B."/>
            <person name="Yadav S."/>
            <person name="Hopmans E.C."/>
            <person name="Dutilh B.E."/>
            <person name="Sinninghe Damste J.S."/>
        </authorList>
    </citation>
    <scope>NUCLEOTIDE SEQUENCE [LARGE SCALE GENOMIC DNA]</scope>
    <source>
        <strain evidence="13">NIOZ-UU47</strain>
    </source>
</reference>
<accession>A0A8J6ND86</accession>
<dbReference type="GO" id="GO:0005524">
    <property type="term" value="F:ATP binding"/>
    <property type="evidence" value="ECO:0007669"/>
    <property type="project" value="UniProtKB-KW"/>
</dbReference>
<comment type="caution">
    <text evidence="13">The sequence shown here is derived from an EMBL/GenBank/DDBJ whole genome shotgun (WGS) entry which is preliminary data.</text>
</comment>
<dbReference type="PROSITE" id="PS51163">
    <property type="entry name" value="YRDC"/>
    <property type="match status" value="1"/>
</dbReference>
<evidence type="ECO:0000313" key="13">
    <source>
        <dbReference type="EMBL" id="MBC8316498.1"/>
    </source>
</evidence>
<evidence type="ECO:0000256" key="4">
    <source>
        <dbReference type="ARBA" id="ARBA00022490"/>
    </source>
</evidence>
<keyword evidence="8" id="KW-0547">Nucleotide-binding</keyword>
<comment type="subcellular location">
    <subcellularLocation>
        <location evidence="1">Cytoplasm</location>
    </subcellularLocation>
</comment>
<evidence type="ECO:0000313" key="14">
    <source>
        <dbReference type="Proteomes" id="UP000614424"/>
    </source>
</evidence>
<evidence type="ECO:0000256" key="3">
    <source>
        <dbReference type="ARBA" id="ARBA00012584"/>
    </source>
</evidence>
<evidence type="ECO:0000256" key="7">
    <source>
        <dbReference type="ARBA" id="ARBA00022695"/>
    </source>
</evidence>
<dbReference type="GO" id="GO:0006450">
    <property type="term" value="P:regulation of translational fidelity"/>
    <property type="evidence" value="ECO:0007669"/>
    <property type="project" value="TreeGrafter"/>
</dbReference>
<dbReference type="InterPro" id="IPR006070">
    <property type="entry name" value="Sua5-like_dom"/>
</dbReference>
<gene>
    <name evidence="13" type="ORF">H8E41_01235</name>
</gene>
<keyword evidence="7" id="KW-0548">Nucleotidyltransferase</keyword>
<name>A0A8J6ND86_9BACT</name>
<feature type="domain" description="YrdC-like" evidence="12">
    <location>
        <begin position="5"/>
        <end position="190"/>
    </location>
</feature>
<dbReference type="GO" id="GO:0000049">
    <property type="term" value="F:tRNA binding"/>
    <property type="evidence" value="ECO:0007669"/>
    <property type="project" value="TreeGrafter"/>
</dbReference>
<dbReference type="GO" id="GO:0003725">
    <property type="term" value="F:double-stranded RNA binding"/>
    <property type="evidence" value="ECO:0007669"/>
    <property type="project" value="InterPro"/>
</dbReference>
<dbReference type="GO" id="GO:0005737">
    <property type="term" value="C:cytoplasm"/>
    <property type="evidence" value="ECO:0007669"/>
    <property type="project" value="UniProtKB-SubCell"/>
</dbReference>
<evidence type="ECO:0000256" key="6">
    <source>
        <dbReference type="ARBA" id="ARBA00022694"/>
    </source>
</evidence>
<dbReference type="EMBL" id="JACNJZ010000037">
    <property type="protein sequence ID" value="MBC8316498.1"/>
    <property type="molecule type" value="Genomic_DNA"/>
</dbReference>
<evidence type="ECO:0000256" key="8">
    <source>
        <dbReference type="ARBA" id="ARBA00022741"/>
    </source>
</evidence>
<evidence type="ECO:0000256" key="10">
    <source>
        <dbReference type="ARBA" id="ARBA00029774"/>
    </source>
</evidence>
<dbReference type="Proteomes" id="UP000614424">
    <property type="component" value="Unassembled WGS sequence"/>
</dbReference>
<protein>
    <recommendedName>
        <fullName evidence="10">L-threonylcarbamoyladenylate synthase</fullName>
        <ecNumber evidence="3">2.7.7.87</ecNumber>
    </recommendedName>
    <alternativeName>
        <fullName evidence="10">L-threonylcarbamoyladenylate synthase</fullName>
    </alternativeName>
</protein>
<evidence type="ECO:0000256" key="2">
    <source>
        <dbReference type="ARBA" id="ARBA00007663"/>
    </source>
</evidence>
<dbReference type="InterPro" id="IPR017945">
    <property type="entry name" value="DHBP_synth_RibB-like_a/b_dom"/>
</dbReference>